<sequence length="140" mass="16316">MHKEIRALFFQVRSDQEKKGLIVRLAEEYFEKKEPLLIRVPHEKGLEYVDLLLWRSPPDSFLPHVIKDAPCKDLIVLTSSKENPNEARSILNLCPEPVDNKNFSFIKIYEIEDLASTQKNKTAQERYQAYKTAGFTIITH</sequence>
<proteinExistence type="predicted"/>
<reference evidence="1 2" key="1">
    <citation type="submission" date="2020-01" db="EMBL/GenBank/DDBJ databases">
        <title>Draft genome sequence of Cand. Neptunochlamydia vexilliferae K9.</title>
        <authorList>
            <person name="Schulz F."/>
            <person name="Koestlbacher S."/>
            <person name="Wascher F."/>
            <person name="Pizzetti I."/>
            <person name="Horn M."/>
        </authorList>
    </citation>
    <scope>NUCLEOTIDE SEQUENCE [LARGE SCALE GENOMIC DNA]</scope>
    <source>
        <strain evidence="1 2">K9</strain>
    </source>
</reference>
<evidence type="ECO:0008006" key="3">
    <source>
        <dbReference type="Google" id="ProtNLM"/>
    </source>
</evidence>
<dbReference type="PANTHER" id="PTHR38767:SF1">
    <property type="entry name" value="DNA POLYMERASE III SUBUNIT CHI"/>
    <property type="match status" value="1"/>
</dbReference>
<dbReference type="Pfam" id="PF04364">
    <property type="entry name" value="DNA_pol3_chi"/>
    <property type="match status" value="1"/>
</dbReference>
<organism evidence="1 2">
    <name type="scientific">Candidatus Neptunichlamydia vexilliferae</name>
    <dbReference type="NCBI Taxonomy" id="1651774"/>
    <lineage>
        <taxon>Bacteria</taxon>
        <taxon>Pseudomonadati</taxon>
        <taxon>Chlamydiota</taxon>
        <taxon>Chlamydiia</taxon>
        <taxon>Parachlamydiales</taxon>
        <taxon>Simkaniaceae</taxon>
        <taxon>Candidatus Neptunichlamydia</taxon>
    </lineage>
</organism>
<keyword evidence="2" id="KW-1185">Reference proteome</keyword>
<accession>A0ABS0AYQ1</accession>
<evidence type="ECO:0000313" key="2">
    <source>
        <dbReference type="Proteomes" id="UP001194714"/>
    </source>
</evidence>
<protein>
    <recommendedName>
        <fullName evidence="3">DNA polymerase III subunit chi</fullName>
    </recommendedName>
</protein>
<dbReference type="InterPro" id="IPR007459">
    <property type="entry name" value="DNA_pol3_chi"/>
</dbReference>
<comment type="caution">
    <text evidence="1">The sequence shown here is derived from an EMBL/GenBank/DDBJ whole genome shotgun (WGS) entry which is preliminary data.</text>
</comment>
<dbReference type="EMBL" id="JAAEJV010000015">
    <property type="protein sequence ID" value="MBF5059254.1"/>
    <property type="molecule type" value="Genomic_DNA"/>
</dbReference>
<dbReference type="PANTHER" id="PTHR38767">
    <property type="entry name" value="DNA POLYMERASE III SUBUNIT CHI"/>
    <property type="match status" value="1"/>
</dbReference>
<evidence type="ECO:0000313" key="1">
    <source>
        <dbReference type="EMBL" id="MBF5059254.1"/>
    </source>
</evidence>
<name>A0ABS0AYQ1_9BACT</name>
<gene>
    <name evidence="1" type="ORF">NEPTK9_000763</name>
</gene>
<dbReference type="Gene3D" id="3.40.50.10110">
    <property type="entry name" value="DNA polymerase III subunit chi"/>
    <property type="match status" value="1"/>
</dbReference>
<dbReference type="SUPFAM" id="SSF102400">
    <property type="entry name" value="DNA polymerase III chi subunit"/>
    <property type="match status" value="1"/>
</dbReference>
<dbReference type="InterPro" id="IPR036768">
    <property type="entry name" value="PolIII_chi_sf"/>
</dbReference>
<dbReference type="RefSeq" id="WP_194847560.1">
    <property type="nucleotide sequence ID" value="NZ_JAAEJV010000015.1"/>
</dbReference>
<dbReference type="Proteomes" id="UP001194714">
    <property type="component" value="Unassembled WGS sequence"/>
</dbReference>